<evidence type="ECO:0000313" key="3">
    <source>
        <dbReference type="Proteomes" id="UP000003494"/>
    </source>
</evidence>
<dbReference type="AlphaFoldDB" id="C4GCV3"/>
<gene>
    <name evidence="2" type="ORF">GCWU000342_01797</name>
</gene>
<dbReference type="STRING" id="626523.GCWU000342_01797"/>
<evidence type="ECO:0000259" key="1">
    <source>
        <dbReference type="Pfam" id="PF13338"/>
    </source>
</evidence>
<feature type="domain" description="AbiEi antitoxin N-terminal" evidence="1">
    <location>
        <begin position="24"/>
        <end position="62"/>
    </location>
</feature>
<dbReference type="Pfam" id="PF13338">
    <property type="entry name" value="AbiEi_4"/>
    <property type="match status" value="1"/>
</dbReference>
<evidence type="ECO:0000313" key="2">
    <source>
        <dbReference type="EMBL" id="EEP27803.1"/>
    </source>
</evidence>
<organism evidence="2 3">
    <name type="scientific">Shuttleworthella satelles DSM 14600</name>
    <dbReference type="NCBI Taxonomy" id="626523"/>
    <lineage>
        <taxon>Bacteria</taxon>
        <taxon>Bacillati</taxon>
        <taxon>Bacillota</taxon>
        <taxon>Clostridia</taxon>
        <taxon>Lachnospirales</taxon>
        <taxon>Lachnospiraceae</taxon>
        <taxon>Shuttleworthella</taxon>
    </lineage>
</organism>
<accession>C4GCV3</accession>
<keyword evidence="3" id="KW-1185">Reference proteome</keyword>
<dbReference type="HOGENOM" id="CLU_089333_1_2_9"/>
<dbReference type="InterPro" id="IPR025159">
    <property type="entry name" value="AbiEi_N"/>
</dbReference>
<name>C4GCV3_9FIRM</name>
<protein>
    <recommendedName>
        <fullName evidence="1">AbiEi antitoxin N-terminal domain-containing protein</fullName>
    </recommendedName>
</protein>
<proteinExistence type="predicted"/>
<dbReference type="Proteomes" id="UP000003494">
    <property type="component" value="Unassembled WGS sequence"/>
</dbReference>
<dbReference type="eggNOG" id="COG5340">
    <property type="taxonomic scope" value="Bacteria"/>
</dbReference>
<reference evidence="2" key="1">
    <citation type="submission" date="2009-04" db="EMBL/GenBank/DDBJ databases">
        <authorList>
            <person name="Weinstock G."/>
            <person name="Sodergren E."/>
            <person name="Clifton S."/>
            <person name="Fulton L."/>
            <person name="Fulton B."/>
            <person name="Courtney L."/>
            <person name="Fronick C."/>
            <person name="Harrison M."/>
            <person name="Strong C."/>
            <person name="Farmer C."/>
            <person name="Delahaunty K."/>
            <person name="Markovic C."/>
            <person name="Hall O."/>
            <person name="Minx P."/>
            <person name="Tomlinson C."/>
            <person name="Mitreva M."/>
            <person name="Nelson J."/>
            <person name="Hou S."/>
            <person name="Wollam A."/>
            <person name="Pepin K.H."/>
            <person name="Johnson M."/>
            <person name="Bhonagiri V."/>
            <person name="Nash W.E."/>
            <person name="Warren W."/>
            <person name="Chinwalla A."/>
            <person name="Mardis E.R."/>
            <person name="Wilson R.K."/>
        </authorList>
    </citation>
    <scope>NUCLEOTIDE SEQUENCE [LARGE SCALE GENOMIC DNA]</scope>
    <source>
        <strain evidence="2">DSM 14600</strain>
    </source>
</reference>
<sequence>MLDMILARKLVIHMKSIEQLVDPSGVILTRDAEESGISKYALYAFLEKNSFEKVGQGIYVSPTAWADELYILSLRCPKGVISHDEALYHYGLIDREPLQRTITVYTGYSTSRLTRGGIKVFTVKKELLGLGKIVVSTSFGHNIPMYDMDRTICDLIRNRSRFEIQDYQMALQSYIRNKNKDLNKLMGYAKAFHVDAKVREYMEVML</sequence>
<dbReference type="EMBL" id="ACIP02000004">
    <property type="protein sequence ID" value="EEP27803.1"/>
    <property type="molecule type" value="Genomic_DNA"/>
</dbReference>
<comment type="caution">
    <text evidence="2">The sequence shown here is derived from an EMBL/GenBank/DDBJ whole genome shotgun (WGS) entry which is preliminary data.</text>
</comment>